<keyword evidence="12" id="KW-0449">Lipoprotein</keyword>
<dbReference type="PANTHER" id="PTHR45863">
    <property type="entry name" value="SERINE/THREONINE-PROTEIN KINASE BSK5"/>
    <property type="match status" value="1"/>
</dbReference>
<comment type="catalytic activity">
    <reaction evidence="13">
        <text>L-threonyl-[protein] + ATP = O-phospho-L-threonyl-[protein] + ADP + H(+)</text>
        <dbReference type="Rhea" id="RHEA:46608"/>
        <dbReference type="Rhea" id="RHEA-COMP:11060"/>
        <dbReference type="Rhea" id="RHEA-COMP:11605"/>
        <dbReference type="ChEBI" id="CHEBI:15378"/>
        <dbReference type="ChEBI" id="CHEBI:30013"/>
        <dbReference type="ChEBI" id="CHEBI:30616"/>
        <dbReference type="ChEBI" id="CHEBI:61977"/>
        <dbReference type="ChEBI" id="CHEBI:456216"/>
        <dbReference type="EC" id="2.7.11.1"/>
    </reaction>
</comment>
<dbReference type="Proteomes" id="UP001604336">
    <property type="component" value="Unassembled WGS sequence"/>
</dbReference>
<evidence type="ECO:0000256" key="10">
    <source>
        <dbReference type="ARBA" id="ARBA00022840"/>
    </source>
</evidence>
<evidence type="ECO:0000256" key="15">
    <source>
        <dbReference type="SAM" id="MobiDB-lite"/>
    </source>
</evidence>
<protein>
    <recommendedName>
        <fullName evidence="3">non-specific serine/threonine protein kinase</fullName>
        <ecNumber evidence="3">2.7.11.1</ecNumber>
    </recommendedName>
</protein>
<proteinExistence type="inferred from homology"/>
<keyword evidence="8" id="KW-0547">Nucleotide-binding</keyword>
<accession>A0ABD1TD11</accession>
<keyword evidence="6" id="KW-0808">Transferase</keyword>
<feature type="compositionally biased region" description="Low complexity" evidence="15">
    <location>
        <begin position="27"/>
        <end position="37"/>
    </location>
</feature>
<dbReference type="EMBL" id="JBFOLK010000005">
    <property type="protein sequence ID" value="KAL2510604.1"/>
    <property type="molecule type" value="Genomic_DNA"/>
</dbReference>
<dbReference type="PANTHER" id="PTHR45863:SF14">
    <property type="entry name" value="SERINE_THREONINE-PROTEIN KINASE BSK11"/>
    <property type="match status" value="1"/>
</dbReference>
<evidence type="ECO:0000256" key="4">
    <source>
        <dbReference type="ARBA" id="ARBA00022475"/>
    </source>
</evidence>
<dbReference type="InterPro" id="IPR001245">
    <property type="entry name" value="Ser-Thr/Tyr_kinase_cat_dom"/>
</dbReference>
<keyword evidence="5" id="KW-0723">Serine/threonine-protein kinase</keyword>
<gene>
    <name evidence="17" type="ORF">Adt_16204</name>
</gene>
<evidence type="ECO:0000256" key="14">
    <source>
        <dbReference type="ARBA" id="ARBA00048679"/>
    </source>
</evidence>
<feature type="domain" description="Serine-threonine/tyrosine-protein kinase catalytic" evidence="16">
    <location>
        <begin position="73"/>
        <end position="137"/>
    </location>
</feature>
<dbReference type="GO" id="GO:0005524">
    <property type="term" value="F:ATP binding"/>
    <property type="evidence" value="ECO:0007669"/>
    <property type="project" value="UniProtKB-KW"/>
</dbReference>
<evidence type="ECO:0000256" key="9">
    <source>
        <dbReference type="ARBA" id="ARBA00022777"/>
    </source>
</evidence>
<name>A0ABD1TD11_9LAMI</name>
<evidence type="ECO:0000256" key="13">
    <source>
        <dbReference type="ARBA" id="ARBA00047899"/>
    </source>
</evidence>
<evidence type="ECO:0000256" key="2">
    <source>
        <dbReference type="ARBA" id="ARBA00008684"/>
    </source>
</evidence>
<dbReference type="SUPFAM" id="SSF56112">
    <property type="entry name" value="Protein kinase-like (PK-like)"/>
    <property type="match status" value="1"/>
</dbReference>
<organism evidence="17 18">
    <name type="scientific">Abeliophyllum distichum</name>
    <dbReference type="NCBI Taxonomy" id="126358"/>
    <lineage>
        <taxon>Eukaryota</taxon>
        <taxon>Viridiplantae</taxon>
        <taxon>Streptophyta</taxon>
        <taxon>Embryophyta</taxon>
        <taxon>Tracheophyta</taxon>
        <taxon>Spermatophyta</taxon>
        <taxon>Magnoliopsida</taxon>
        <taxon>eudicotyledons</taxon>
        <taxon>Gunneridae</taxon>
        <taxon>Pentapetalae</taxon>
        <taxon>asterids</taxon>
        <taxon>lamiids</taxon>
        <taxon>Lamiales</taxon>
        <taxon>Oleaceae</taxon>
        <taxon>Forsythieae</taxon>
        <taxon>Abeliophyllum</taxon>
    </lineage>
</organism>
<evidence type="ECO:0000259" key="16">
    <source>
        <dbReference type="Pfam" id="PF07714"/>
    </source>
</evidence>
<sequence length="192" mass="20999">MGCCVSLFSRKPRLEKDHWQHSQNRRSSSAKGASALSGGEGSSGFTLAELKAATNNFSSDNIVSESGEKAPNVVYEGRLQNRRWIAVKKFTKMAWPDPKQFVEEANEVGKLRHKRLVNLIGYCCDGDERLLVMGFDRLGGDGDGWTCVPPCPVFSHLPLSLLSFLLLSHGQFECSGCGGGGFKKSGIEKDDQ</sequence>
<reference evidence="18" key="1">
    <citation type="submission" date="2024-07" db="EMBL/GenBank/DDBJ databases">
        <title>Two chromosome-level genome assemblies of Korean endemic species Abeliophyllum distichum and Forsythia ovata (Oleaceae).</title>
        <authorList>
            <person name="Jang H."/>
        </authorList>
    </citation>
    <scope>NUCLEOTIDE SEQUENCE [LARGE SCALE GENOMIC DNA]</scope>
</reference>
<evidence type="ECO:0000256" key="6">
    <source>
        <dbReference type="ARBA" id="ARBA00022679"/>
    </source>
</evidence>
<evidence type="ECO:0000256" key="7">
    <source>
        <dbReference type="ARBA" id="ARBA00022707"/>
    </source>
</evidence>
<comment type="similarity">
    <text evidence="2">Belongs to the protein kinase superfamily. Ser/Thr protein kinase family.</text>
</comment>
<keyword evidence="7" id="KW-0519">Myristate</keyword>
<keyword evidence="18" id="KW-1185">Reference proteome</keyword>
<comment type="catalytic activity">
    <reaction evidence="14">
        <text>L-seryl-[protein] + ATP = O-phospho-L-seryl-[protein] + ADP + H(+)</text>
        <dbReference type="Rhea" id="RHEA:17989"/>
        <dbReference type="Rhea" id="RHEA-COMP:9863"/>
        <dbReference type="Rhea" id="RHEA-COMP:11604"/>
        <dbReference type="ChEBI" id="CHEBI:15378"/>
        <dbReference type="ChEBI" id="CHEBI:29999"/>
        <dbReference type="ChEBI" id="CHEBI:30616"/>
        <dbReference type="ChEBI" id="CHEBI:83421"/>
        <dbReference type="ChEBI" id="CHEBI:456216"/>
        <dbReference type="EC" id="2.7.11.1"/>
    </reaction>
</comment>
<evidence type="ECO:0000256" key="12">
    <source>
        <dbReference type="ARBA" id="ARBA00023288"/>
    </source>
</evidence>
<keyword evidence="10" id="KW-0067">ATP-binding</keyword>
<feature type="region of interest" description="Disordered" evidence="15">
    <location>
        <begin position="15"/>
        <end position="38"/>
    </location>
</feature>
<evidence type="ECO:0000256" key="11">
    <source>
        <dbReference type="ARBA" id="ARBA00023136"/>
    </source>
</evidence>
<evidence type="ECO:0000313" key="18">
    <source>
        <dbReference type="Proteomes" id="UP001604336"/>
    </source>
</evidence>
<evidence type="ECO:0000256" key="1">
    <source>
        <dbReference type="ARBA" id="ARBA00004193"/>
    </source>
</evidence>
<dbReference type="GO" id="GO:0004674">
    <property type="term" value="F:protein serine/threonine kinase activity"/>
    <property type="evidence" value="ECO:0007669"/>
    <property type="project" value="UniProtKB-KW"/>
</dbReference>
<dbReference type="EC" id="2.7.11.1" evidence="3"/>
<dbReference type="FunFam" id="3.30.200.20:FF:000154">
    <property type="entry name" value="probable serine/threonine-protein kinase At4g35230"/>
    <property type="match status" value="1"/>
</dbReference>
<evidence type="ECO:0000256" key="5">
    <source>
        <dbReference type="ARBA" id="ARBA00022527"/>
    </source>
</evidence>
<evidence type="ECO:0000256" key="8">
    <source>
        <dbReference type="ARBA" id="ARBA00022741"/>
    </source>
</evidence>
<evidence type="ECO:0000313" key="17">
    <source>
        <dbReference type="EMBL" id="KAL2510604.1"/>
    </source>
</evidence>
<keyword evidence="11" id="KW-0472">Membrane</keyword>
<dbReference type="Gene3D" id="3.30.200.20">
    <property type="entry name" value="Phosphorylase Kinase, domain 1"/>
    <property type="match status" value="1"/>
</dbReference>
<comment type="caution">
    <text evidence="17">The sequence shown here is derived from an EMBL/GenBank/DDBJ whole genome shotgun (WGS) entry which is preliminary data.</text>
</comment>
<keyword evidence="4" id="KW-1003">Cell membrane</keyword>
<dbReference type="Pfam" id="PF07714">
    <property type="entry name" value="PK_Tyr_Ser-Thr"/>
    <property type="match status" value="1"/>
</dbReference>
<dbReference type="GO" id="GO:0005886">
    <property type="term" value="C:plasma membrane"/>
    <property type="evidence" value="ECO:0007669"/>
    <property type="project" value="UniProtKB-SubCell"/>
</dbReference>
<evidence type="ECO:0000256" key="3">
    <source>
        <dbReference type="ARBA" id="ARBA00012513"/>
    </source>
</evidence>
<comment type="subcellular location">
    <subcellularLocation>
        <location evidence="1">Cell membrane</location>
        <topology evidence="1">Lipid-anchor</topology>
    </subcellularLocation>
</comment>
<dbReference type="AlphaFoldDB" id="A0ABD1TD11"/>
<dbReference type="InterPro" id="IPR011009">
    <property type="entry name" value="Kinase-like_dom_sf"/>
</dbReference>
<dbReference type="InterPro" id="IPR045845">
    <property type="entry name" value="BSK"/>
</dbReference>
<keyword evidence="9 17" id="KW-0418">Kinase</keyword>